<dbReference type="AlphaFoldDB" id="A0A0F9BS35"/>
<reference evidence="1" key="1">
    <citation type="journal article" date="2015" name="Nature">
        <title>Complex archaea that bridge the gap between prokaryotes and eukaryotes.</title>
        <authorList>
            <person name="Spang A."/>
            <person name="Saw J.H."/>
            <person name="Jorgensen S.L."/>
            <person name="Zaremba-Niedzwiedzka K."/>
            <person name="Martijn J."/>
            <person name="Lind A.E."/>
            <person name="van Eijk R."/>
            <person name="Schleper C."/>
            <person name="Guy L."/>
            <person name="Ettema T.J."/>
        </authorList>
    </citation>
    <scope>NUCLEOTIDE SEQUENCE</scope>
</reference>
<organism evidence="1">
    <name type="scientific">marine sediment metagenome</name>
    <dbReference type="NCBI Taxonomy" id="412755"/>
    <lineage>
        <taxon>unclassified sequences</taxon>
        <taxon>metagenomes</taxon>
        <taxon>ecological metagenomes</taxon>
    </lineage>
</organism>
<evidence type="ECO:0000313" key="1">
    <source>
        <dbReference type="EMBL" id="KKL24724.1"/>
    </source>
</evidence>
<sequence>MVDVSMNTTIHLRGKHEVGLEFSPGRTRWLDILVNGDDVFTMFINDMKKSNVEEFTTSLRTVADEIGDWNRARTG</sequence>
<comment type="caution">
    <text evidence="1">The sequence shown here is derived from an EMBL/GenBank/DDBJ whole genome shotgun (WGS) entry which is preliminary data.</text>
</comment>
<proteinExistence type="predicted"/>
<protein>
    <submittedName>
        <fullName evidence="1">Uncharacterized protein</fullName>
    </submittedName>
</protein>
<dbReference type="EMBL" id="LAZR01036482">
    <property type="protein sequence ID" value="KKL24724.1"/>
    <property type="molecule type" value="Genomic_DNA"/>
</dbReference>
<name>A0A0F9BS35_9ZZZZ</name>
<accession>A0A0F9BS35</accession>
<gene>
    <name evidence="1" type="ORF">LCGC14_2412450</name>
</gene>